<evidence type="ECO:0000313" key="4">
    <source>
        <dbReference type="EMBL" id="SEO41796.1"/>
    </source>
</evidence>
<dbReference type="Proteomes" id="UP000199300">
    <property type="component" value="Unassembled WGS sequence"/>
</dbReference>
<feature type="domain" description="ABC transporter" evidence="3">
    <location>
        <begin position="5"/>
        <end position="230"/>
    </location>
</feature>
<dbReference type="SMART" id="SM00382">
    <property type="entry name" value="AAA"/>
    <property type="match status" value="1"/>
</dbReference>
<sequence length="293" mass="32855">MSYSIEIKDLSLQLGKSNILKEINLSLQPGKVYGLLGRNGAGKTSFLSLLASFRLPTSGTISIDGEMPFENPRIMSEVSFSYPTDLSEESYTAADYFTDARRFRPNFDLDCAHALAKRFGFPLNKALSKLSNGQQSAFIATLGLANRTKIAIFDEVYVNMDAPTRKIFYQELIEEQARYPRLMILSTHLVSEMEYLLDHVLILDQGKLLVDQDYESIINLGVTVTGPVEEVNQFVKGRKQLNSQQLGQTKATMIFGKLANSERLIAQQNGLELSPVSLQELFIHITEEDGHFE</sequence>
<evidence type="ECO:0000256" key="1">
    <source>
        <dbReference type="ARBA" id="ARBA00022741"/>
    </source>
</evidence>
<evidence type="ECO:0000313" key="5">
    <source>
        <dbReference type="Proteomes" id="UP000199300"/>
    </source>
</evidence>
<dbReference type="SUPFAM" id="SSF52540">
    <property type="entry name" value="P-loop containing nucleoside triphosphate hydrolases"/>
    <property type="match status" value="1"/>
</dbReference>
<dbReference type="GO" id="GO:0016887">
    <property type="term" value="F:ATP hydrolysis activity"/>
    <property type="evidence" value="ECO:0007669"/>
    <property type="project" value="InterPro"/>
</dbReference>
<dbReference type="InterPro" id="IPR027417">
    <property type="entry name" value="P-loop_NTPase"/>
</dbReference>
<dbReference type="Gene3D" id="3.40.50.300">
    <property type="entry name" value="P-loop containing nucleotide triphosphate hydrolases"/>
    <property type="match status" value="1"/>
</dbReference>
<evidence type="ECO:0000259" key="3">
    <source>
        <dbReference type="PROSITE" id="PS50893"/>
    </source>
</evidence>
<organism evidence="4 5">
    <name type="scientific">Amphibacillus marinus</name>
    <dbReference type="NCBI Taxonomy" id="872970"/>
    <lineage>
        <taxon>Bacteria</taxon>
        <taxon>Bacillati</taxon>
        <taxon>Bacillota</taxon>
        <taxon>Bacilli</taxon>
        <taxon>Bacillales</taxon>
        <taxon>Bacillaceae</taxon>
        <taxon>Amphibacillus</taxon>
    </lineage>
</organism>
<dbReference type="PROSITE" id="PS50893">
    <property type="entry name" value="ABC_TRANSPORTER_2"/>
    <property type="match status" value="1"/>
</dbReference>
<protein>
    <submittedName>
        <fullName evidence="4">ABC-2 type transport system ATP-binding protein</fullName>
    </submittedName>
</protein>
<dbReference type="EMBL" id="FODJ01000007">
    <property type="protein sequence ID" value="SEO41796.1"/>
    <property type="molecule type" value="Genomic_DNA"/>
</dbReference>
<keyword evidence="5" id="KW-1185">Reference proteome</keyword>
<dbReference type="GO" id="GO:0005524">
    <property type="term" value="F:ATP binding"/>
    <property type="evidence" value="ECO:0007669"/>
    <property type="project" value="UniProtKB-KW"/>
</dbReference>
<name>A0A1H8PJ11_9BACI</name>
<keyword evidence="2 4" id="KW-0067">ATP-binding</keyword>
<evidence type="ECO:0000256" key="2">
    <source>
        <dbReference type="ARBA" id="ARBA00022840"/>
    </source>
</evidence>
<dbReference type="OrthoDB" id="9804819at2"/>
<dbReference type="PANTHER" id="PTHR43158">
    <property type="entry name" value="SKFA PEPTIDE EXPORT ATP-BINDING PROTEIN SKFE"/>
    <property type="match status" value="1"/>
</dbReference>
<dbReference type="PANTHER" id="PTHR43158:SF5">
    <property type="entry name" value="ABC TRANSPORTER, ATP-BINDING PROTEIN"/>
    <property type="match status" value="1"/>
</dbReference>
<dbReference type="InterPro" id="IPR003593">
    <property type="entry name" value="AAA+_ATPase"/>
</dbReference>
<dbReference type="STRING" id="872970.SAMN04488134_10789"/>
<keyword evidence="1" id="KW-0547">Nucleotide-binding</keyword>
<proteinExistence type="predicted"/>
<reference evidence="4 5" key="1">
    <citation type="submission" date="2016-10" db="EMBL/GenBank/DDBJ databases">
        <authorList>
            <person name="de Groot N.N."/>
        </authorList>
    </citation>
    <scope>NUCLEOTIDE SEQUENCE [LARGE SCALE GENOMIC DNA]</scope>
    <source>
        <strain evidence="4 5">CGMCC 1.10434</strain>
    </source>
</reference>
<dbReference type="RefSeq" id="WP_091497889.1">
    <property type="nucleotide sequence ID" value="NZ_FODJ01000007.1"/>
</dbReference>
<accession>A0A1H8PJ11</accession>
<dbReference type="InterPro" id="IPR003439">
    <property type="entry name" value="ABC_transporter-like_ATP-bd"/>
</dbReference>
<dbReference type="AlphaFoldDB" id="A0A1H8PJ11"/>
<dbReference type="Pfam" id="PF00005">
    <property type="entry name" value="ABC_tran"/>
    <property type="match status" value="1"/>
</dbReference>
<gene>
    <name evidence="4" type="ORF">SAMN04488134_10789</name>
</gene>